<dbReference type="Gene3D" id="2.120.10.60">
    <property type="entry name" value="Tricorn protease N-terminal domain"/>
    <property type="match status" value="2"/>
</dbReference>
<keyword evidence="5 7" id="KW-0378">Hydrolase</keyword>
<dbReference type="InterPro" id="IPR036034">
    <property type="entry name" value="PDZ_sf"/>
</dbReference>
<dbReference type="Pfam" id="PF14685">
    <property type="entry name" value="PDZ_Tricorn"/>
    <property type="match status" value="1"/>
</dbReference>
<comment type="similarity">
    <text evidence="2 7">Belongs to the peptidase S41B family.</text>
</comment>
<reference evidence="14" key="2">
    <citation type="journal article" date="2021" name="PeerJ">
        <title>Extensive microbial diversity within the chicken gut microbiome revealed by metagenomics and culture.</title>
        <authorList>
            <person name="Gilroy R."/>
            <person name="Ravi A."/>
            <person name="Getino M."/>
            <person name="Pursley I."/>
            <person name="Horton D.L."/>
            <person name="Alikhan N.F."/>
            <person name="Baker D."/>
            <person name="Gharbi K."/>
            <person name="Hall N."/>
            <person name="Watson M."/>
            <person name="Adriaenssens E.M."/>
            <person name="Foster-Nyarko E."/>
            <person name="Jarju S."/>
            <person name="Secka A."/>
            <person name="Antonio M."/>
            <person name="Oren A."/>
            <person name="Chaudhuri R.R."/>
            <person name="La Ragione R."/>
            <person name="Hildebrand F."/>
            <person name="Pallen M.J."/>
        </authorList>
    </citation>
    <scope>NUCLEOTIDE SEQUENCE</scope>
    <source>
        <strain evidence="14">2889</strain>
    </source>
</reference>
<evidence type="ECO:0000313" key="14">
    <source>
        <dbReference type="EMBL" id="MBO8433540.1"/>
    </source>
</evidence>
<dbReference type="Pfam" id="PF14684">
    <property type="entry name" value="Tricorn_C1"/>
    <property type="match status" value="1"/>
</dbReference>
<dbReference type="GO" id="GO:0006508">
    <property type="term" value="P:proteolysis"/>
    <property type="evidence" value="ECO:0007669"/>
    <property type="project" value="UniProtKB-UniRule"/>
</dbReference>
<evidence type="ECO:0000256" key="11">
    <source>
        <dbReference type="SAM" id="SignalP"/>
    </source>
</evidence>
<dbReference type="Gene3D" id="2.30.42.10">
    <property type="match status" value="1"/>
</dbReference>
<evidence type="ECO:0000313" key="15">
    <source>
        <dbReference type="Proteomes" id="UP000823612"/>
    </source>
</evidence>
<feature type="signal peptide" evidence="11">
    <location>
        <begin position="1"/>
        <end position="21"/>
    </location>
</feature>
<keyword evidence="3 7" id="KW-0963">Cytoplasm</keyword>
<dbReference type="Gene3D" id="3.30.750.44">
    <property type="match status" value="1"/>
</dbReference>
<evidence type="ECO:0000259" key="13">
    <source>
        <dbReference type="SMART" id="SM00245"/>
    </source>
</evidence>
<dbReference type="GO" id="GO:0005737">
    <property type="term" value="C:cytoplasm"/>
    <property type="evidence" value="ECO:0007669"/>
    <property type="project" value="UniProtKB-SubCell"/>
</dbReference>
<feature type="active site" description="Charge relay system" evidence="8">
    <location>
        <position position="779"/>
    </location>
</feature>
<dbReference type="Gene3D" id="2.120.10.30">
    <property type="entry name" value="TolB, C-terminal domain"/>
    <property type="match status" value="1"/>
</dbReference>
<dbReference type="Pfam" id="PF07676">
    <property type="entry name" value="PD40"/>
    <property type="match status" value="1"/>
</dbReference>
<evidence type="ECO:0000256" key="10">
    <source>
        <dbReference type="SAM" id="MobiDB-lite"/>
    </source>
</evidence>
<evidence type="ECO:0000259" key="12">
    <source>
        <dbReference type="SMART" id="SM00228"/>
    </source>
</evidence>
<dbReference type="PIRSF" id="PIRSF036421">
    <property type="entry name" value="Tricorn_protease"/>
    <property type="match status" value="1"/>
</dbReference>
<evidence type="ECO:0000256" key="5">
    <source>
        <dbReference type="ARBA" id="ARBA00022801"/>
    </source>
</evidence>
<name>A0A9D9DWP5_9BACT</name>
<feature type="domain" description="PDZ" evidence="12">
    <location>
        <begin position="795"/>
        <end position="868"/>
    </location>
</feature>
<gene>
    <name evidence="14" type="ORF">IAB08_09675</name>
</gene>
<evidence type="ECO:0000256" key="7">
    <source>
        <dbReference type="PIRNR" id="PIRNR036421"/>
    </source>
</evidence>
<dbReference type="InterPro" id="IPR001478">
    <property type="entry name" value="PDZ"/>
</dbReference>
<dbReference type="SUPFAM" id="SSF69304">
    <property type="entry name" value="Tricorn protease N-terminal domain"/>
    <property type="match status" value="1"/>
</dbReference>
<keyword evidence="4 7" id="KW-0645">Protease</keyword>
<evidence type="ECO:0000256" key="6">
    <source>
        <dbReference type="ARBA" id="ARBA00022825"/>
    </source>
</evidence>
<evidence type="ECO:0000256" key="4">
    <source>
        <dbReference type="ARBA" id="ARBA00022670"/>
    </source>
</evidence>
<dbReference type="SMART" id="SM00228">
    <property type="entry name" value="PDZ"/>
    <property type="match status" value="1"/>
</dbReference>
<organism evidence="14 15">
    <name type="scientific">Candidatus Pullibacteroides excrementavium</name>
    <dbReference type="NCBI Taxonomy" id="2840905"/>
    <lineage>
        <taxon>Bacteria</taxon>
        <taxon>Pseudomonadati</taxon>
        <taxon>Bacteroidota</taxon>
        <taxon>Bacteroidia</taxon>
        <taxon>Bacteroidales</taxon>
        <taxon>Candidatus Pullibacteroides</taxon>
    </lineage>
</organism>
<dbReference type="Pfam" id="PF26549">
    <property type="entry name" value="Tricorn_N"/>
    <property type="match status" value="1"/>
</dbReference>
<dbReference type="SUPFAM" id="SSF50969">
    <property type="entry name" value="YVTN repeat-like/Quinoprotein amine dehydrogenase"/>
    <property type="match status" value="1"/>
</dbReference>
<dbReference type="EMBL" id="JADIMZ010000147">
    <property type="protein sequence ID" value="MBO8433540.1"/>
    <property type="molecule type" value="Genomic_DNA"/>
</dbReference>
<dbReference type="SUPFAM" id="SSF50156">
    <property type="entry name" value="PDZ domain-like"/>
    <property type="match status" value="1"/>
</dbReference>
<comment type="function">
    <text evidence="7">Degrades oligopeptides.</text>
</comment>
<protein>
    <recommendedName>
        <fullName evidence="7">Tricorn protease homolog</fullName>
        <ecNumber evidence="7">3.4.21.-</ecNumber>
    </recommendedName>
</protein>
<dbReference type="SMART" id="SM00245">
    <property type="entry name" value="TSPc"/>
    <property type="match status" value="1"/>
</dbReference>
<evidence type="ECO:0000256" key="8">
    <source>
        <dbReference type="PIRSR" id="PIRSR036421-1"/>
    </source>
</evidence>
<comment type="subcellular location">
    <subcellularLocation>
        <location evidence="1 7">Cytoplasm</location>
    </subcellularLocation>
</comment>
<comment type="caution">
    <text evidence="14">The sequence shown here is derived from an EMBL/GenBank/DDBJ whole genome shotgun (WGS) entry which is preliminary data.</text>
</comment>
<dbReference type="InterPro" id="IPR011044">
    <property type="entry name" value="Quino_amine_DH_bsu"/>
</dbReference>
<accession>A0A9D9DWP5</accession>
<dbReference type="InterPro" id="IPR011042">
    <property type="entry name" value="6-blade_b-propeller_TolB-like"/>
</dbReference>
<dbReference type="Pfam" id="PF03572">
    <property type="entry name" value="Peptidase_S41"/>
    <property type="match status" value="1"/>
</dbReference>
<dbReference type="Gene3D" id="3.90.226.10">
    <property type="entry name" value="2-enoyl-CoA Hydratase, Chain A, domain 1"/>
    <property type="match status" value="1"/>
</dbReference>
<feature type="active site" description="Charge relay system" evidence="8">
    <location>
        <position position="1052"/>
    </location>
</feature>
<dbReference type="CDD" id="cd07562">
    <property type="entry name" value="Peptidase_S41_TRI"/>
    <property type="match status" value="1"/>
</dbReference>
<proteinExistence type="inferred from homology"/>
<dbReference type="GO" id="GO:0008236">
    <property type="term" value="F:serine-type peptidase activity"/>
    <property type="evidence" value="ECO:0007669"/>
    <property type="project" value="UniProtKB-UniRule"/>
</dbReference>
<dbReference type="InterPro" id="IPR029414">
    <property type="entry name" value="Tricorn_PDZ"/>
</dbReference>
<dbReference type="InterPro" id="IPR028204">
    <property type="entry name" value="Tricorn_C1"/>
</dbReference>
<evidence type="ECO:0000256" key="9">
    <source>
        <dbReference type="PIRSR" id="PIRSR036421-3"/>
    </source>
</evidence>
<feature type="domain" description="Tail specific protease" evidence="13">
    <location>
        <begin position="869"/>
        <end position="1063"/>
    </location>
</feature>
<feature type="region of interest" description="Disordered" evidence="10">
    <location>
        <begin position="577"/>
        <end position="604"/>
    </location>
</feature>
<evidence type="ECO:0000256" key="1">
    <source>
        <dbReference type="ARBA" id="ARBA00004496"/>
    </source>
</evidence>
<keyword evidence="11" id="KW-0732">Signal</keyword>
<dbReference type="EC" id="3.4.21.-" evidence="7"/>
<dbReference type="InterPro" id="IPR012393">
    <property type="entry name" value="Tricorn_protease"/>
</dbReference>
<sequence length="1097" mass="122948">MKKLILGLALAGMMMPAGLWAQESAAQAARTEENPLWLRYPAISPDGTQIAFCYMGDIFIVPVSGGEARQLTSNPAYDYMPVWSPDGSKIVFSSDREGSLDLYYVGVKGGNPVRLTTNSGTETPLAFTPDGQAVIYKSGLMPTVNSMLFPDGTYPQVYKVGLDASRPELFSAWPMDELSLNPDGSILFQDIKGYEDPWRKHHTSSVTRDIWMLKDGKYTKMTTFKGEDRSPVWTPDYKAYYLLSEENGSFNVYKRGLSPNSASEQLTHFKTHPVRFLSVAKDGMLCFTYNGELYTMKPGAEPVKLQVEIVADNGIKEVTKHVMRSGASELAVSPKQKEVAFILGGDVYVTSMDYATTKRITNTPETERYIDFAPDGRSLVYASERDGVWQVYQASLANKDEDMFTYATDIKEENLTKSQETSFYPQYSPDGKEVAFLKNRTEICVLDLKSGKVRTVMDGKYEYSYQDGDQEYSWSPDSKWILTGYIGTGGWNHKDQALVKADGSGEIHNLTNSGYTEYGGKFVLGGKAMLFQSDRSGYRSHGSWGAETDVYIMFFDQKAYEKFLMDKEERELLAAAEKDSKEAKKEEKAEEKAKKDSADGKEPKVEPLEFDFDYLDDRTLRLTNVSDNLGDMLLSPDGDKLYYMAPYNGKMALWVKDLVEEKTELKVPNVGYGSMEMDKDGANIYFLGMGGIKKISTASGSMENIDFEALYEVRPFAQREYLFSHIWKQVKDKFYDPTFRGMDWKAYFDNYERFLPYINNGYDFSVMVSELLGELNASHTGCRFFGGGRASMPVAALGAFFDPAYEGDGLKFQEILHNSPFALCGKDIKPGDLITAIDGVEIKAGEDYYPLLEGKAGESTRFTIKPSKGKAFDVTVKPISSGQQSALLYERWVKRNERLVDSLSGGRLAYVHIEGMDSKSFRTVYRQLLNDKNRNREAVIVDTRNNGGGWLHDDVATLLSGKRYARFSPRGQYISDEPYSKWLKPSCMLVSENNYSDAHGTPFVYKSLGIGKLIGAPVPGTMTAVWWESLNGGYVFGIPQVGTLDEKGNYLENQDLIPDIIVYNTPETLLQGRDLQLEKAVEEMLKEADAVKAKAGK</sequence>
<dbReference type="SUPFAM" id="SSF82171">
    <property type="entry name" value="DPP6 N-terminal domain-like"/>
    <property type="match status" value="1"/>
</dbReference>
<feature type="site" description="Transition state stabilizer; via amide nitrogen" evidence="9">
    <location>
        <position position="997"/>
    </location>
</feature>
<evidence type="ECO:0000256" key="3">
    <source>
        <dbReference type="ARBA" id="ARBA00022490"/>
    </source>
</evidence>
<feature type="chain" id="PRO_5039248397" description="Tricorn protease homolog" evidence="11">
    <location>
        <begin position="22"/>
        <end position="1097"/>
    </location>
</feature>
<evidence type="ECO:0000256" key="2">
    <source>
        <dbReference type="ARBA" id="ARBA00008524"/>
    </source>
</evidence>
<dbReference type="InterPro" id="IPR011659">
    <property type="entry name" value="WD40"/>
</dbReference>
<reference evidence="14" key="1">
    <citation type="submission" date="2020-10" db="EMBL/GenBank/DDBJ databases">
        <authorList>
            <person name="Gilroy R."/>
        </authorList>
    </citation>
    <scope>NUCLEOTIDE SEQUENCE</scope>
    <source>
        <strain evidence="14">2889</strain>
    </source>
</reference>
<dbReference type="AlphaFoldDB" id="A0A9D9DWP5"/>
<feature type="active site" description="Nucleophile" evidence="8">
    <location>
        <position position="996"/>
    </location>
</feature>
<dbReference type="Proteomes" id="UP000823612">
    <property type="component" value="Unassembled WGS sequence"/>
</dbReference>
<dbReference type="PANTHER" id="PTHR43253:SF1">
    <property type="entry name" value="TRICORN PROTEASE HOMOLOG 2-RELATED"/>
    <property type="match status" value="1"/>
</dbReference>
<dbReference type="SUPFAM" id="SSF52096">
    <property type="entry name" value="ClpP/crotonase"/>
    <property type="match status" value="1"/>
</dbReference>
<dbReference type="PANTHER" id="PTHR43253">
    <property type="entry name" value="TRICORN PROTEASE HOMOLOG 2-RELATED"/>
    <property type="match status" value="1"/>
</dbReference>
<keyword evidence="6 7" id="KW-0720">Serine protease</keyword>
<dbReference type="InterPro" id="IPR029045">
    <property type="entry name" value="ClpP/crotonase-like_dom_sf"/>
</dbReference>
<dbReference type="InterPro" id="IPR005151">
    <property type="entry name" value="Tail-specific_protease"/>
</dbReference>